<proteinExistence type="predicted"/>
<accession>A0ABQ7XS11</accession>
<dbReference type="EMBL" id="JAGKQM010000019">
    <property type="protein sequence ID" value="KAH0858087.1"/>
    <property type="molecule type" value="Genomic_DNA"/>
</dbReference>
<comment type="caution">
    <text evidence="2">The sequence shown here is derived from an EMBL/GenBank/DDBJ whole genome shotgun (WGS) entry which is preliminary data.</text>
</comment>
<evidence type="ECO:0000313" key="2">
    <source>
        <dbReference type="EMBL" id="KAH0858087.1"/>
    </source>
</evidence>
<protein>
    <submittedName>
        <fullName evidence="2">Uncharacterized protein</fullName>
    </submittedName>
</protein>
<evidence type="ECO:0000256" key="1">
    <source>
        <dbReference type="SAM" id="MobiDB-lite"/>
    </source>
</evidence>
<name>A0ABQ7XS11_BRANA</name>
<reference evidence="2 3" key="1">
    <citation type="submission" date="2021-05" db="EMBL/GenBank/DDBJ databases">
        <title>Genome Assembly of Synthetic Allotetraploid Brassica napus Reveals Homoeologous Exchanges between Subgenomes.</title>
        <authorList>
            <person name="Davis J.T."/>
        </authorList>
    </citation>
    <scope>NUCLEOTIDE SEQUENCE [LARGE SCALE GENOMIC DNA]</scope>
    <source>
        <strain evidence="3">cv. Da-Ae</strain>
        <tissue evidence="2">Seedling</tissue>
    </source>
</reference>
<sequence>MIVFLPLFTETSDTEIEDEIESTRVFPAKKRKNRFRDTGLEVREVIEYRFIKLEEKILSSQTQGGAPANTQTLGADPFWTPYAAAAATAPASVSARAPVPTPASTEAPASVSTSGLAPSCSAAYAPYHSRASATAHIGGPANATKTRPQTKDDVVFALCNIIIARVAQEMKQKLKIATVAMVVVGAIIGIWTSL</sequence>
<keyword evidence="3" id="KW-1185">Reference proteome</keyword>
<dbReference type="Proteomes" id="UP000824890">
    <property type="component" value="Unassembled WGS sequence"/>
</dbReference>
<feature type="compositionally biased region" description="Low complexity" evidence="1">
    <location>
        <begin position="95"/>
        <end position="105"/>
    </location>
</feature>
<evidence type="ECO:0000313" key="3">
    <source>
        <dbReference type="Proteomes" id="UP000824890"/>
    </source>
</evidence>
<organism evidence="2 3">
    <name type="scientific">Brassica napus</name>
    <name type="common">Rape</name>
    <dbReference type="NCBI Taxonomy" id="3708"/>
    <lineage>
        <taxon>Eukaryota</taxon>
        <taxon>Viridiplantae</taxon>
        <taxon>Streptophyta</taxon>
        <taxon>Embryophyta</taxon>
        <taxon>Tracheophyta</taxon>
        <taxon>Spermatophyta</taxon>
        <taxon>Magnoliopsida</taxon>
        <taxon>eudicotyledons</taxon>
        <taxon>Gunneridae</taxon>
        <taxon>Pentapetalae</taxon>
        <taxon>rosids</taxon>
        <taxon>malvids</taxon>
        <taxon>Brassicales</taxon>
        <taxon>Brassicaceae</taxon>
        <taxon>Brassiceae</taxon>
        <taxon>Brassica</taxon>
    </lineage>
</organism>
<feature type="region of interest" description="Disordered" evidence="1">
    <location>
        <begin position="95"/>
        <end position="115"/>
    </location>
</feature>
<gene>
    <name evidence="2" type="ORF">HID58_086348</name>
</gene>
<feature type="non-terminal residue" evidence="2">
    <location>
        <position position="194"/>
    </location>
</feature>